<organism evidence="1 2">
    <name type="scientific">Streptomyces spongiicola</name>
    <dbReference type="NCBI Taxonomy" id="1690221"/>
    <lineage>
        <taxon>Bacteria</taxon>
        <taxon>Bacillati</taxon>
        <taxon>Actinomycetota</taxon>
        <taxon>Actinomycetes</taxon>
        <taxon>Kitasatosporales</taxon>
        <taxon>Streptomycetaceae</taxon>
        <taxon>Streptomyces</taxon>
    </lineage>
</organism>
<gene>
    <name evidence="1" type="ORF">SSP531S_24750</name>
</gene>
<protein>
    <submittedName>
        <fullName evidence="1">Uncharacterized protein</fullName>
    </submittedName>
</protein>
<sequence length="90" mass="10014">MHDRTATNELRGLLAAIREALDIPYPATVGDTEAHAQILSDRVMHARIALENVLDRGNDPGWSADYLRARLTEHPPTGYRHWGTARGEGQ</sequence>
<evidence type="ECO:0000313" key="1">
    <source>
        <dbReference type="EMBL" id="GBQ01045.1"/>
    </source>
</evidence>
<dbReference type="AlphaFoldDB" id="A0A388T1E7"/>
<accession>A0A388T1E7</accession>
<evidence type="ECO:0000313" key="2">
    <source>
        <dbReference type="Proteomes" id="UP000265354"/>
    </source>
</evidence>
<reference evidence="1 2" key="1">
    <citation type="submission" date="2018-07" db="EMBL/GenBank/DDBJ databases">
        <title>Whole Genome Shotgun Sequence of Streptomyces spongiicola strain 531S.</title>
        <authorList>
            <person name="Dohra H."/>
            <person name="Kodani S."/>
        </authorList>
    </citation>
    <scope>NUCLEOTIDE SEQUENCE [LARGE SCALE GENOMIC DNA]</scope>
    <source>
        <strain evidence="1 2">531S</strain>
    </source>
</reference>
<dbReference type="EMBL" id="BGZL01000005">
    <property type="protein sequence ID" value="GBQ01045.1"/>
    <property type="molecule type" value="Genomic_DNA"/>
</dbReference>
<comment type="caution">
    <text evidence="1">The sequence shown here is derived from an EMBL/GenBank/DDBJ whole genome shotgun (WGS) entry which is preliminary data.</text>
</comment>
<dbReference type="Proteomes" id="UP000265354">
    <property type="component" value="Unassembled WGS sequence"/>
</dbReference>
<proteinExistence type="predicted"/>
<dbReference type="RefSeq" id="WP_116427594.1">
    <property type="nucleotide sequence ID" value="NZ_BGZL01000005.1"/>
</dbReference>
<name>A0A388T1E7_9ACTN</name>